<dbReference type="STRING" id="238.BBD35_13735"/>
<dbReference type="RefSeq" id="WP_069214880.1">
    <property type="nucleotide sequence ID" value="NZ_CP016378.1"/>
</dbReference>
<organism evidence="1 2">
    <name type="scientific">Elizabethkingia meningoseptica</name>
    <name type="common">Chryseobacterium meningosepticum</name>
    <dbReference type="NCBI Taxonomy" id="238"/>
    <lineage>
        <taxon>Bacteria</taxon>
        <taxon>Pseudomonadati</taxon>
        <taxon>Bacteroidota</taxon>
        <taxon>Flavobacteriia</taxon>
        <taxon>Flavobacteriales</taxon>
        <taxon>Weeksellaceae</taxon>
        <taxon>Elizabethkingia</taxon>
    </lineage>
</organism>
<dbReference type="SMART" id="SM00028">
    <property type="entry name" value="TPR"/>
    <property type="match status" value="5"/>
</dbReference>
<evidence type="ECO:0000313" key="1">
    <source>
        <dbReference type="EMBL" id="OOH96354.1"/>
    </source>
</evidence>
<dbReference type="Gene3D" id="1.25.40.10">
    <property type="entry name" value="Tetratricopeptide repeat domain"/>
    <property type="match status" value="2"/>
</dbReference>
<protein>
    <recommendedName>
        <fullName evidence="3">Tetratricopeptide repeat protein</fullName>
    </recommendedName>
</protein>
<dbReference type="eggNOG" id="COG0457">
    <property type="taxonomic scope" value="Bacteria"/>
</dbReference>
<dbReference type="InterPro" id="IPR011990">
    <property type="entry name" value="TPR-like_helical_dom_sf"/>
</dbReference>
<name>A0A1V3U1J1_ELIME</name>
<reference evidence="1 2" key="1">
    <citation type="submission" date="2016-11" db="EMBL/GenBank/DDBJ databases">
        <title>Genome sequence and comparative genomic analysis of clinical strain Elizabethkingia meningoseptica 61421 PRCM.</title>
        <authorList>
            <person name="Wang M."/>
            <person name="Hu S."/>
            <person name="Cao L."/>
            <person name="Jiang T."/>
            <person name="Zhou Y."/>
            <person name="Ming D."/>
        </authorList>
    </citation>
    <scope>NUCLEOTIDE SEQUENCE [LARGE SCALE GENOMIC DNA]</scope>
    <source>
        <strain evidence="1 2">61421 PRCM</strain>
    </source>
</reference>
<evidence type="ECO:0000313" key="2">
    <source>
        <dbReference type="Proteomes" id="UP000188947"/>
    </source>
</evidence>
<dbReference type="OrthoDB" id="1391234at2"/>
<gene>
    <name evidence="1" type="ORF">BMF97_08375</name>
</gene>
<proteinExistence type="predicted"/>
<dbReference type="InterPro" id="IPR019734">
    <property type="entry name" value="TPR_rpt"/>
</dbReference>
<comment type="caution">
    <text evidence="1">The sequence shown here is derived from an EMBL/GenBank/DDBJ whole genome shotgun (WGS) entry which is preliminary data.</text>
</comment>
<dbReference type="EMBL" id="MPOG01000008">
    <property type="protein sequence ID" value="OOH96354.1"/>
    <property type="molecule type" value="Genomic_DNA"/>
</dbReference>
<accession>A0A1V3U1J1</accession>
<keyword evidence="2" id="KW-1185">Reference proteome</keyword>
<dbReference type="AlphaFoldDB" id="A0A1V3U1J1"/>
<sequence>MRTLSEVKQLLADGNIEEAKAAIHQLYQENPNDTEILNTFIETEWSWVMANQPEANYIQDNILPYIHKLIQIENDNALKSQLLSYLDFENPVISEEDILGYLNDLKNDPVFEAQAVDLYIYYYDTQDRPEKLLEWIDYGLKNYKHFGDNSREGLDTQMSKYLYNKFRYLKYHNAPAMEITQLLKEHAHNMLIYNEFQYFEMAEFLYENGEYHLLGKILGKVVELENTEESVRAELAMWERRIDKILRNGFEDEKLMYYVLLIQKNYGELNQISEAEHFENCQFYIAEYPHSKWPYHFAGTIKFNEGNYNESLTYFHEALQQGGSATALYRWLVSYYCVNNAFPELKFSISDIPNEWYNNGVCFSEFLDEADISKDVNANEILIFFYENAYRGLEAYFNENLYESHPYTSLHLWAMCCNNLAIAYTRVNELDQAERTALKGLELSEFYELHDTLSSIYEKQDNDEGAKEQYIILADDYGPEYFEESKYLHYDAKKIKYLTILGEQENALEVLKERLHNYDAFVNIHGITEANSNDLHNTSSALELGISHLADDLDWNQKIEFWNQIRAEFPNNSNVYYMLMQLYNEEGMYKESVASGEQFLALKNPNWLFEDDKIKAYYQIGKNASFANDHQKACKYLSEILPVLRDNESMQDSENTLLFYLVQSSQHTKSAEQTIQWAEEHEASYNRNGYDLDEDWAMIEVLKSQQLLNLKKKEEALENIQKILSVFPNDERAIALHKELNKKGGFFSKWF</sequence>
<dbReference type="Proteomes" id="UP000188947">
    <property type="component" value="Unassembled WGS sequence"/>
</dbReference>
<evidence type="ECO:0008006" key="3">
    <source>
        <dbReference type="Google" id="ProtNLM"/>
    </source>
</evidence>
<dbReference type="SUPFAM" id="SSF48452">
    <property type="entry name" value="TPR-like"/>
    <property type="match status" value="2"/>
</dbReference>